<evidence type="ECO:0000256" key="2">
    <source>
        <dbReference type="ARBA" id="ARBA00007069"/>
    </source>
</evidence>
<dbReference type="InterPro" id="IPR000515">
    <property type="entry name" value="MetI-like"/>
</dbReference>
<keyword evidence="6 8" id="KW-1133">Transmembrane helix</keyword>
<feature type="transmembrane region" description="Helical" evidence="8">
    <location>
        <begin position="90"/>
        <end position="112"/>
    </location>
</feature>
<evidence type="ECO:0000256" key="6">
    <source>
        <dbReference type="ARBA" id="ARBA00022989"/>
    </source>
</evidence>
<evidence type="ECO:0000256" key="4">
    <source>
        <dbReference type="ARBA" id="ARBA00022475"/>
    </source>
</evidence>
<dbReference type="GO" id="GO:0055085">
    <property type="term" value="P:transmembrane transport"/>
    <property type="evidence" value="ECO:0007669"/>
    <property type="project" value="InterPro"/>
</dbReference>
<sequence>MATSSLTSPAAPEAPAAGPRRRRFGAREWELGLWALLAVVFLLAPVVFMVVFGFNDNHGRFNIDWQGFTLKHWSDAFSNSDLTTALKNSLTIALISTFVATTLGTFLALALGRFRFRGKAAAEMFVFVPMATPEVVMGASLLAMFLVIGVNTGYVTIVLAHIMFSISYVVVTVRSRLAGMDPHIEEAAKDLGAGELTTFLRVTLPMILPGVLSAAVLAFALSLDDYVITAFNNGQTTTLPLYIFGAARQGVPPTVNVLSTILLLTVLVLMGLNVAVQRRMAKRAGGAGRA</sequence>
<evidence type="ECO:0000259" key="9">
    <source>
        <dbReference type="PROSITE" id="PS50928"/>
    </source>
</evidence>
<comment type="similarity">
    <text evidence="2">Belongs to the binding-protein-dependent transport system permease family. CysTW subfamily.</text>
</comment>
<keyword evidence="5 8" id="KW-0812">Transmembrane</keyword>
<dbReference type="EMBL" id="AGUD01000197">
    <property type="protein sequence ID" value="EHN10891.1"/>
    <property type="molecule type" value="Genomic_DNA"/>
</dbReference>
<evidence type="ECO:0000256" key="7">
    <source>
        <dbReference type="ARBA" id="ARBA00023136"/>
    </source>
</evidence>
<name>H0E5Z7_9ACTN</name>
<comment type="subcellular location">
    <subcellularLocation>
        <location evidence="1 8">Cell membrane</location>
        <topology evidence="1 8">Multi-pass membrane protein</topology>
    </subcellularLocation>
</comment>
<evidence type="ECO:0000313" key="10">
    <source>
        <dbReference type="EMBL" id="EHN10891.1"/>
    </source>
</evidence>
<dbReference type="PROSITE" id="PS50928">
    <property type="entry name" value="ABC_TM1"/>
    <property type="match status" value="1"/>
</dbReference>
<feature type="transmembrane region" description="Helical" evidence="8">
    <location>
        <begin position="199"/>
        <end position="221"/>
    </location>
</feature>
<dbReference type="PANTHER" id="PTHR43848">
    <property type="entry name" value="PUTRESCINE TRANSPORT SYSTEM PERMEASE PROTEIN POTI"/>
    <property type="match status" value="1"/>
</dbReference>
<keyword evidence="7 8" id="KW-0472">Membrane</keyword>
<dbReference type="Pfam" id="PF00528">
    <property type="entry name" value="BPD_transp_1"/>
    <property type="match status" value="1"/>
</dbReference>
<comment type="caution">
    <text evidence="10">The sequence shown here is derived from an EMBL/GenBank/DDBJ whole genome shotgun (WGS) entry which is preliminary data.</text>
</comment>
<evidence type="ECO:0000256" key="1">
    <source>
        <dbReference type="ARBA" id="ARBA00004651"/>
    </source>
</evidence>
<dbReference type="Gene3D" id="1.10.3720.10">
    <property type="entry name" value="MetI-like"/>
    <property type="match status" value="1"/>
</dbReference>
<dbReference type="CDD" id="cd06261">
    <property type="entry name" value="TM_PBP2"/>
    <property type="match status" value="1"/>
</dbReference>
<dbReference type="PANTHER" id="PTHR43848:SF2">
    <property type="entry name" value="PUTRESCINE TRANSPORT SYSTEM PERMEASE PROTEIN POTI"/>
    <property type="match status" value="1"/>
</dbReference>
<accession>H0E5Z7</accession>
<dbReference type="GO" id="GO:0005886">
    <property type="term" value="C:plasma membrane"/>
    <property type="evidence" value="ECO:0007669"/>
    <property type="project" value="UniProtKB-SubCell"/>
</dbReference>
<evidence type="ECO:0000256" key="5">
    <source>
        <dbReference type="ARBA" id="ARBA00022692"/>
    </source>
</evidence>
<organism evidence="10 11">
    <name type="scientific">Patulibacter medicamentivorans</name>
    <dbReference type="NCBI Taxonomy" id="1097667"/>
    <lineage>
        <taxon>Bacteria</taxon>
        <taxon>Bacillati</taxon>
        <taxon>Actinomycetota</taxon>
        <taxon>Thermoleophilia</taxon>
        <taxon>Solirubrobacterales</taxon>
        <taxon>Patulibacteraceae</taxon>
        <taxon>Patulibacter</taxon>
    </lineage>
</organism>
<dbReference type="AlphaFoldDB" id="H0E5Z7"/>
<dbReference type="OrthoDB" id="9810794at2"/>
<keyword evidence="3 8" id="KW-0813">Transport</keyword>
<evidence type="ECO:0000256" key="3">
    <source>
        <dbReference type="ARBA" id="ARBA00022448"/>
    </source>
</evidence>
<evidence type="ECO:0000313" key="11">
    <source>
        <dbReference type="Proteomes" id="UP000005143"/>
    </source>
</evidence>
<dbReference type="SUPFAM" id="SSF161098">
    <property type="entry name" value="MetI-like"/>
    <property type="match status" value="1"/>
</dbReference>
<feature type="transmembrane region" description="Helical" evidence="8">
    <location>
        <begin position="124"/>
        <end position="148"/>
    </location>
</feature>
<feature type="transmembrane region" description="Helical" evidence="8">
    <location>
        <begin position="257"/>
        <end position="276"/>
    </location>
</feature>
<feature type="transmembrane region" description="Helical" evidence="8">
    <location>
        <begin position="154"/>
        <end position="173"/>
    </location>
</feature>
<feature type="transmembrane region" description="Helical" evidence="8">
    <location>
        <begin position="31"/>
        <end position="54"/>
    </location>
</feature>
<evidence type="ECO:0000256" key="8">
    <source>
        <dbReference type="RuleBase" id="RU363032"/>
    </source>
</evidence>
<feature type="domain" description="ABC transmembrane type-1" evidence="9">
    <location>
        <begin position="86"/>
        <end position="273"/>
    </location>
</feature>
<dbReference type="InterPro" id="IPR035906">
    <property type="entry name" value="MetI-like_sf"/>
</dbReference>
<keyword evidence="4" id="KW-1003">Cell membrane</keyword>
<dbReference type="Proteomes" id="UP000005143">
    <property type="component" value="Unassembled WGS sequence"/>
</dbReference>
<protein>
    <submittedName>
        <fullName evidence="10">Putrescine transport system permease protein PotI (TC 3.A.1.11.2)</fullName>
    </submittedName>
</protein>
<proteinExistence type="inferred from homology"/>
<keyword evidence="11" id="KW-1185">Reference proteome</keyword>
<dbReference type="InterPro" id="IPR051789">
    <property type="entry name" value="Bact_Polyamine_Transport"/>
</dbReference>
<dbReference type="RefSeq" id="WP_007574942.1">
    <property type="nucleotide sequence ID" value="NZ_AGUD01000197.1"/>
</dbReference>
<reference evidence="10 11" key="1">
    <citation type="journal article" date="2013" name="Biodegradation">
        <title>Quantitative proteomic analysis of ibuprofen-degrading Patulibacter sp. strain I11.</title>
        <authorList>
            <person name="Almeida B."/>
            <person name="Kjeldal H."/>
            <person name="Lolas I."/>
            <person name="Knudsen A.D."/>
            <person name="Carvalho G."/>
            <person name="Nielsen K.L."/>
            <person name="Barreto Crespo M.T."/>
            <person name="Stensballe A."/>
            <person name="Nielsen J.L."/>
        </authorList>
    </citation>
    <scope>NUCLEOTIDE SEQUENCE [LARGE SCALE GENOMIC DNA]</scope>
    <source>
        <strain evidence="10 11">I11</strain>
    </source>
</reference>
<gene>
    <name evidence="10" type="ORF">PAI11_22470</name>
</gene>